<evidence type="ECO:0000256" key="1">
    <source>
        <dbReference type="SAM" id="Phobius"/>
    </source>
</evidence>
<dbReference type="PANTHER" id="PTHR11360">
    <property type="entry name" value="MONOCARBOXYLATE TRANSPORTER"/>
    <property type="match status" value="1"/>
</dbReference>
<comment type="caution">
    <text evidence="2">The sequence shown here is derived from an EMBL/GenBank/DDBJ whole genome shotgun (WGS) entry which is preliminary data.</text>
</comment>
<feature type="transmembrane region" description="Helical" evidence="1">
    <location>
        <begin position="136"/>
        <end position="154"/>
    </location>
</feature>
<dbReference type="GO" id="GO:0008028">
    <property type="term" value="F:monocarboxylic acid transmembrane transporter activity"/>
    <property type="evidence" value="ECO:0007669"/>
    <property type="project" value="TreeGrafter"/>
</dbReference>
<dbReference type="PANTHER" id="PTHR11360:SF303">
    <property type="entry name" value="MAJOR FACILITATOR SUPERFAMILY (MFS) PROFILE DOMAIN-CONTAINING PROTEIN"/>
    <property type="match status" value="1"/>
</dbReference>
<dbReference type="InterPro" id="IPR011701">
    <property type="entry name" value="MFS"/>
</dbReference>
<evidence type="ECO:0000313" key="3">
    <source>
        <dbReference type="Proteomes" id="UP000499080"/>
    </source>
</evidence>
<feature type="transmembrane region" description="Helical" evidence="1">
    <location>
        <begin position="604"/>
        <end position="628"/>
    </location>
</feature>
<dbReference type="Proteomes" id="UP000499080">
    <property type="component" value="Unassembled WGS sequence"/>
</dbReference>
<feature type="transmembrane region" description="Helical" evidence="1">
    <location>
        <begin position="6"/>
        <end position="26"/>
    </location>
</feature>
<dbReference type="Pfam" id="PF07690">
    <property type="entry name" value="MFS_1"/>
    <property type="match status" value="1"/>
</dbReference>
<feature type="transmembrane region" description="Helical" evidence="1">
    <location>
        <begin position="542"/>
        <end position="563"/>
    </location>
</feature>
<feature type="transmembrane region" description="Helical" evidence="1">
    <location>
        <begin position="166"/>
        <end position="187"/>
    </location>
</feature>
<organism evidence="2 3">
    <name type="scientific">Araneus ventricosus</name>
    <name type="common">Orbweaver spider</name>
    <name type="synonym">Epeira ventricosa</name>
    <dbReference type="NCBI Taxonomy" id="182803"/>
    <lineage>
        <taxon>Eukaryota</taxon>
        <taxon>Metazoa</taxon>
        <taxon>Ecdysozoa</taxon>
        <taxon>Arthropoda</taxon>
        <taxon>Chelicerata</taxon>
        <taxon>Arachnida</taxon>
        <taxon>Araneae</taxon>
        <taxon>Araneomorphae</taxon>
        <taxon>Entelegynae</taxon>
        <taxon>Araneoidea</taxon>
        <taxon>Araneidae</taxon>
        <taxon>Araneus</taxon>
    </lineage>
</organism>
<keyword evidence="1" id="KW-0812">Transmembrane</keyword>
<feature type="transmembrane region" description="Helical" evidence="1">
    <location>
        <begin position="515"/>
        <end position="535"/>
    </location>
</feature>
<sequence length="683" mass="75865">MSLTGPRSWGVAVICSVLNFLHLGTARLSGSLYLAVLERYHVDRSKASLPFILCYTMRNISGPLVGYLATKFGIYTVTMLGGLISFVGIGCCYFAEDITMVILFWGITFGFGFGMGSVLIPEILNHHFDKYVSNANGIAFGGECVAGFVLPIFLKFSLSAYGTSGTFLILSSLMLNSIPATLMLKYLSQSQSPKVHHRAETQKHSMDGNRLNCSINGINSDSFEIKDDKSFETTKLLKGRETRPKYLETKEEFIPIEDPSIRNRNEARRDIFNAKNLNINRRVVYPEDSEKYVPPKLKQANRATNWQEKEKNTAIYQQTDIETPNNQDPKASVSEHYISHSFPEQKRKCKHAVLLETNNSNHSKVENQYTPMKYYGSLDQGVQKFGNLSEEKNSPSDLLIASYEKSPDSHFNNDIAVNFPSVPTLLAPSFLADEQTSPSSPFKIFLDPAFCMILLTQSTMLYNATMFWTIIVDFSRDTGLSSKEEIYILICLSVLDMIGRLGLGWITDARYMSNSAFSGMCCFGMGIAVGTLVFFRKFATIGCSVSIFGLFLGGFLIVCPGVVNDHIHPDNRGMALASRFFLFAPMSLSQSPLIGYFRGKLGSYNFIFIIVAVLCMFSSVTSLLTPYAEKCKSRRTNNGILGRNFDAVASTAGSVGQLQQDGFTKMEQPLALVGKINRALLEA</sequence>
<feature type="transmembrane region" description="Helical" evidence="1">
    <location>
        <begin position="452"/>
        <end position="474"/>
    </location>
</feature>
<dbReference type="AlphaFoldDB" id="A0A4Y2CAG5"/>
<keyword evidence="3" id="KW-1185">Reference proteome</keyword>
<keyword evidence="1" id="KW-1133">Transmembrane helix</keyword>
<feature type="transmembrane region" description="Helical" evidence="1">
    <location>
        <begin position="74"/>
        <end position="95"/>
    </location>
</feature>
<feature type="transmembrane region" description="Helical" evidence="1">
    <location>
        <begin position="486"/>
        <end position="503"/>
    </location>
</feature>
<dbReference type="Gene3D" id="1.20.1250.20">
    <property type="entry name" value="MFS general substrate transporter like domains"/>
    <property type="match status" value="2"/>
</dbReference>
<accession>A0A4Y2CAG5</accession>
<feature type="transmembrane region" description="Helical" evidence="1">
    <location>
        <begin position="102"/>
        <end position="124"/>
    </location>
</feature>
<dbReference type="InterPro" id="IPR036259">
    <property type="entry name" value="MFS_trans_sf"/>
</dbReference>
<evidence type="ECO:0000313" key="2">
    <source>
        <dbReference type="EMBL" id="GBM00325.1"/>
    </source>
</evidence>
<name>A0A4Y2CAG5_ARAVE</name>
<proteinExistence type="predicted"/>
<dbReference type="SUPFAM" id="SSF103473">
    <property type="entry name" value="MFS general substrate transporter"/>
    <property type="match status" value="1"/>
</dbReference>
<dbReference type="EMBL" id="BGPR01000155">
    <property type="protein sequence ID" value="GBM00325.1"/>
    <property type="molecule type" value="Genomic_DNA"/>
</dbReference>
<dbReference type="OrthoDB" id="6364417at2759"/>
<keyword evidence="1" id="KW-0472">Membrane</keyword>
<protein>
    <submittedName>
        <fullName evidence="2">Uncharacterized protein</fullName>
    </submittedName>
</protein>
<gene>
    <name evidence="2" type="ORF">AVEN_32664_1</name>
</gene>
<reference evidence="2 3" key="1">
    <citation type="journal article" date="2019" name="Sci. Rep.">
        <title>Orb-weaving spider Araneus ventricosus genome elucidates the spidroin gene catalogue.</title>
        <authorList>
            <person name="Kono N."/>
            <person name="Nakamura H."/>
            <person name="Ohtoshi R."/>
            <person name="Moran D.A.P."/>
            <person name="Shinohara A."/>
            <person name="Yoshida Y."/>
            <person name="Fujiwara M."/>
            <person name="Mori M."/>
            <person name="Tomita M."/>
            <person name="Arakawa K."/>
        </authorList>
    </citation>
    <scope>NUCLEOTIDE SEQUENCE [LARGE SCALE GENOMIC DNA]</scope>
</reference>
<dbReference type="InterPro" id="IPR050327">
    <property type="entry name" value="Proton-linked_MCT"/>
</dbReference>